<evidence type="ECO:0000256" key="5">
    <source>
        <dbReference type="ARBA" id="ARBA00022964"/>
    </source>
</evidence>
<dbReference type="GO" id="GO:0035516">
    <property type="term" value="F:broad specificity oxidative DNA demethylase activity"/>
    <property type="evidence" value="ECO:0007669"/>
    <property type="project" value="TreeGrafter"/>
</dbReference>
<evidence type="ECO:0000313" key="12">
    <source>
        <dbReference type="Proteomes" id="UP000196880"/>
    </source>
</evidence>
<feature type="binding site" evidence="9">
    <location>
        <position position="130"/>
    </location>
    <ligand>
        <name>substrate</name>
    </ligand>
</feature>
<dbReference type="SUPFAM" id="SSF51197">
    <property type="entry name" value="Clavaminate synthase-like"/>
    <property type="match status" value="1"/>
</dbReference>
<keyword evidence="3" id="KW-0227">DNA damage</keyword>
<sequence>MKQTALFEIAPVQHGQNLLPKDGSAYYYPEWMSAVDSTELMERLEKSLQWEADHLFMFGKYVTTRRKVAWVADPSCTYTYSGVKKEAQPWIPELLALKTQIEELAQSEFNSCLLNLYHDGKDGMGWHSDDEKELDANSPIASISLGATRKFSLRHKTDKTTVSLPLENGSALVMHSPTQQFWQHALLKTTTIHIPRINLTFRKINPHHERQEN</sequence>
<dbReference type="InterPro" id="IPR037151">
    <property type="entry name" value="AlkB-like_sf"/>
</dbReference>
<dbReference type="InterPro" id="IPR032852">
    <property type="entry name" value="ALKBH2"/>
</dbReference>
<evidence type="ECO:0000256" key="8">
    <source>
        <dbReference type="ARBA" id="ARBA00023204"/>
    </source>
</evidence>
<reference evidence="11 12" key="1">
    <citation type="submission" date="2017-03" db="EMBL/GenBank/DDBJ databases">
        <title>New species Polynucleobacter sp. MWH-EgelM1-30-B4.</title>
        <authorList>
            <person name="Hahn M.W."/>
        </authorList>
    </citation>
    <scope>NUCLEOTIDE SEQUENCE [LARGE SCALE GENOMIC DNA]</scope>
    <source>
        <strain evidence="11 12">MWH-EgelM1-30-B4</strain>
    </source>
</reference>
<keyword evidence="6" id="KW-0560">Oxidoreductase</keyword>
<evidence type="ECO:0000256" key="9">
    <source>
        <dbReference type="PIRSR" id="PIRSR632852-1"/>
    </source>
</evidence>
<keyword evidence="5 11" id="KW-0223">Dioxygenase</keyword>
<dbReference type="PROSITE" id="PS51471">
    <property type="entry name" value="FE2OG_OXY"/>
    <property type="match status" value="1"/>
</dbReference>
<evidence type="ECO:0000256" key="4">
    <source>
        <dbReference type="ARBA" id="ARBA00022842"/>
    </source>
</evidence>
<gene>
    <name evidence="11" type="ORF">B6A14_05120</name>
</gene>
<keyword evidence="8" id="KW-0234">DNA repair</keyword>
<feature type="binding site" evidence="9">
    <location>
        <position position="196"/>
    </location>
    <ligand>
        <name>2-oxoglutarate</name>
        <dbReference type="ChEBI" id="CHEBI:16810"/>
    </ligand>
</feature>
<feature type="binding site" evidence="9">
    <location>
        <position position="200"/>
    </location>
    <ligand>
        <name>2-oxoglutarate</name>
        <dbReference type="ChEBI" id="CHEBI:16810"/>
    </ligand>
</feature>
<dbReference type="GO" id="GO:0006307">
    <property type="term" value="P:DNA alkylation repair"/>
    <property type="evidence" value="ECO:0007669"/>
    <property type="project" value="TreeGrafter"/>
</dbReference>
<dbReference type="AlphaFoldDB" id="A0A210RYI0"/>
<keyword evidence="12" id="KW-1185">Reference proteome</keyword>
<feature type="binding site" evidence="9">
    <location>
        <position position="117"/>
    </location>
    <ligand>
        <name>2-oxoglutarate</name>
        <dbReference type="ChEBI" id="CHEBI:16810"/>
    </ligand>
</feature>
<comment type="caution">
    <text evidence="11">The sequence shown here is derived from an EMBL/GenBank/DDBJ whole genome shotgun (WGS) entry which is preliminary data.</text>
</comment>
<dbReference type="InterPro" id="IPR027450">
    <property type="entry name" value="AlkB-like"/>
</dbReference>
<evidence type="ECO:0000256" key="7">
    <source>
        <dbReference type="ARBA" id="ARBA00023004"/>
    </source>
</evidence>
<keyword evidence="7" id="KW-0408">Iron</keyword>
<feature type="binding site" evidence="9">
    <location>
        <position position="127"/>
    </location>
    <ligand>
        <name>2-oxoglutarate</name>
        <dbReference type="ChEBI" id="CHEBI:16810"/>
    </ligand>
</feature>
<dbReference type="GO" id="GO:0008198">
    <property type="term" value="F:ferrous iron binding"/>
    <property type="evidence" value="ECO:0007669"/>
    <property type="project" value="TreeGrafter"/>
</dbReference>
<evidence type="ECO:0000256" key="3">
    <source>
        <dbReference type="ARBA" id="ARBA00022763"/>
    </source>
</evidence>
<feature type="binding site" evidence="9">
    <location>
        <position position="184"/>
    </location>
    <ligand>
        <name>2-oxoglutarate</name>
        <dbReference type="ChEBI" id="CHEBI:16810"/>
    </ligand>
</feature>
<feature type="binding site" evidence="9">
    <location>
        <begin position="78"/>
        <end position="80"/>
    </location>
    <ligand>
        <name>substrate</name>
    </ligand>
</feature>
<comment type="cofactor">
    <cofactor evidence="1">
        <name>Fe(2+)</name>
        <dbReference type="ChEBI" id="CHEBI:29033"/>
    </cofactor>
</comment>
<accession>A0A210RYI0</accession>
<dbReference type="PANTHER" id="PTHR31573">
    <property type="entry name" value="ALPHA-KETOGLUTARATE-DEPENDENT DIOXYGENASE ALKB HOMOLOG 2"/>
    <property type="match status" value="1"/>
</dbReference>
<dbReference type="Gene3D" id="2.60.120.590">
    <property type="entry name" value="Alpha-ketoglutarate-dependent dioxygenase AlkB-like"/>
    <property type="match status" value="1"/>
</dbReference>
<evidence type="ECO:0000256" key="2">
    <source>
        <dbReference type="ARBA" id="ARBA00022723"/>
    </source>
</evidence>
<feature type="binding site" evidence="9">
    <location>
        <position position="202"/>
    </location>
    <ligand>
        <name>2-oxoglutarate</name>
        <dbReference type="ChEBI" id="CHEBI:16810"/>
    </ligand>
</feature>
<evidence type="ECO:0000256" key="1">
    <source>
        <dbReference type="ARBA" id="ARBA00001954"/>
    </source>
</evidence>
<dbReference type="Proteomes" id="UP000196880">
    <property type="component" value="Unassembled WGS sequence"/>
</dbReference>
<name>A0A210RYI0_9BURK</name>
<dbReference type="EMBL" id="NAIA01000003">
    <property type="protein sequence ID" value="OWF66049.1"/>
    <property type="molecule type" value="Genomic_DNA"/>
</dbReference>
<dbReference type="OrthoDB" id="190276at2"/>
<evidence type="ECO:0000256" key="6">
    <source>
        <dbReference type="ARBA" id="ARBA00023002"/>
    </source>
</evidence>
<dbReference type="Pfam" id="PF13532">
    <property type="entry name" value="2OG-FeII_Oxy_2"/>
    <property type="match status" value="1"/>
</dbReference>
<evidence type="ECO:0000259" key="10">
    <source>
        <dbReference type="PROSITE" id="PS51471"/>
    </source>
</evidence>
<protein>
    <submittedName>
        <fullName evidence="11">Alpha-ketoglutarate-dependent dioxygenase AlkB</fullName>
    </submittedName>
</protein>
<dbReference type="InterPro" id="IPR005123">
    <property type="entry name" value="Oxoglu/Fe-dep_dioxygenase_dom"/>
</dbReference>
<feature type="domain" description="Fe2OG dioxygenase" evidence="10">
    <location>
        <begin position="108"/>
        <end position="205"/>
    </location>
</feature>
<evidence type="ECO:0000313" key="11">
    <source>
        <dbReference type="EMBL" id="OWF66049.1"/>
    </source>
</evidence>
<dbReference type="GO" id="GO:0051747">
    <property type="term" value="F:cytosine C-5 DNA demethylase activity"/>
    <property type="evidence" value="ECO:0007669"/>
    <property type="project" value="TreeGrafter"/>
</dbReference>
<organism evidence="11 12">
    <name type="scientific">Polynucleobacter hirudinilacicola</name>
    <dbReference type="NCBI Taxonomy" id="1743166"/>
    <lineage>
        <taxon>Bacteria</taxon>
        <taxon>Pseudomonadati</taxon>
        <taxon>Pseudomonadota</taxon>
        <taxon>Betaproteobacteria</taxon>
        <taxon>Burkholderiales</taxon>
        <taxon>Burkholderiaceae</taxon>
        <taxon>Polynucleobacter</taxon>
    </lineage>
</organism>
<keyword evidence="4" id="KW-0460">Magnesium</keyword>
<feature type="binding site" evidence="9">
    <location>
        <position position="115"/>
    </location>
    <ligand>
        <name>2-oxoglutarate</name>
        <dbReference type="ChEBI" id="CHEBI:16810"/>
    </ligand>
</feature>
<dbReference type="FunFam" id="2.60.120.590:FF:000004">
    <property type="entry name" value="DNA oxidative demethylase ALKBH2"/>
    <property type="match status" value="1"/>
</dbReference>
<proteinExistence type="predicted"/>
<dbReference type="PANTHER" id="PTHR31573:SF1">
    <property type="entry name" value="DNA OXIDATIVE DEMETHYLASE ALKBH2"/>
    <property type="match status" value="1"/>
</dbReference>
<feature type="binding site" evidence="9">
    <location>
        <begin position="58"/>
        <end position="60"/>
    </location>
    <ligand>
        <name>substrate</name>
    </ligand>
</feature>
<keyword evidence="2" id="KW-0479">Metal-binding</keyword>